<gene>
    <name evidence="2" type="ORF">M011DRAFT_288790</name>
</gene>
<sequence length="480" mass="51838">MQSLQQLCSFPAAEGLGRSAMEEVGSCEARQETYAGGMTTPRQTTEPTTPPAPPYKPSKVEKRTVRASSSIGGPYLRPLPTIETLMSYDSMSRPLYNSMLRGEPPARNYKTVIHTPKPQTMRILDDNLLRSAEITNRRRRKRANSGPRMRSNTGSSTASSTVTAYSASSSIAGDSESGMSDITEPSSPASVSSTSKATIASSPPTSPQHTDPPRLPMKPVLMPVTAPSIESDFQLSDHSGSPSSPKSYHSTASTLSWVYEVDNVYVDDDDTPARPSYTPSTRSSAPSPTSTAYPSPPSSPAESPAGASRRSSSSHEEFFMYPSPPATPYIAAQQAEPETNQVPGRLRRAFSSPSPPGPLHFEPKRPALRRRSASLNFPTVTSAFTENFDDSAMWDLGEQRLGGGGVDDEFDAGIGSGREIKWSMNGGEIVVIVEEDEEEDEEGSVYGSKGRKLWGECCPCDGKGLGLYVIDEEEEVEMER</sequence>
<accession>A0A6A6UZH3</accession>
<feature type="region of interest" description="Disordered" evidence="1">
    <location>
        <begin position="345"/>
        <end position="364"/>
    </location>
</feature>
<feature type="compositionally biased region" description="Low complexity" evidence="1">
    <location>
        <begin position="151"/>
        <end position="198"/>
    </location>
</feature>
<dbReference type="EMBL" id="MU006610">
    <property type="protein sequence ID" value="KAF2742367.1"/>
    <property type="molecule type" value="Genomic_DNA"/>
</dbReference>
<protein>
    <submittedName>
        <fullName evidence="2">Uncharacterized protein</fullName>
    </submittedName>
</protein>
<feature type="region of interest" description="Disordered" evidence="1">
    <location>
        <begin position="34"/>
        <end position="72"/>
    </location>
</feature>
<dbReference type="Proteomes" id="UP000799440">
    <property type="component" value="Unassembled WGS sequence"/>
</dbReference>
<evidence type="ECO:0000313" key="3">
    <source>
        <dbReference type="Proteomes" id="UP000799440"/>
    </source>
</evidence>
<reference evidence="2" key="1">
    <citation type="journal article" date="2020" name="Stud. Mycol.">
        <title>101 Dothideomycetes genomes: a test case for predicting lifestyles and emergence of pathogens.</title>
        <authorList>
            <person name="Haridas S."/>
            <person name="Albert R."/>
            <person name="Binder M."/>
            <person name="Bloem J."/>
            <person name="Labutti K."/>
            <person name="Salamov A."/>
            <person name="Andreopoulos B."/>
            <person name="Baker S."/>
            <person name="Barry K."/>
            <person name="Bills G."/>
            <person name="Bluhm B."/>
            <person name="Cannon C."/>
            <person name="Castanera R."/>
            <person name="Culley D."/>
            <person name="Daum C."/>
            <person name="Ezra D."/>
            <person name="Gonzalez J."/>
            <person name="Henrissat B."/>
            <person name="Kuo A."/>
            <person name="Liang C."/>
            <person name="Lipzen A."/>
            <person name="Lutzoni F."/>
            <person name="Magnuson J."/>
            <person name="Mondo S."/>
            <person name="Nolan M."/>
            <person name="Ohm R."/>
            <person name="Pangilinan J."/>
            <person name="Park H.-J."/>
            <person name="Ramirez L."/>
            <person name="Alfaro M."/>
            <person name="Sun H."/>
            <person name="Tritt A."/>
            <person name="Yoshinaga Y."/>
            <person name="Zwiers L.-H."/>
            <person name="Turgeon B."/>
            <person name="Goodwin S."/>
            <person name="Spatafora J."/>
            <person name="Crous P."/>
            <person name="Grigoriev I."/>
        </authorList>
    </citation>
    <scope>NUCLEOTIDE SEQUENCE</scope>
    <source>
        <strain evidence="2">CBS 119925</strain>
    </source>
</reference>
<feature type="compositionally biased region" description="Low complexity" evidence="1">
    <location>
        <begin position="273"/>
        <end position="293"/>
    </location>
</feature>
<feature type="region of interest" description="Disordered" evidence="1">
    <location>
        <begin position="120"/>
        <end position="220"/>
    </location>
</feature>
<feature type="region of interest" description="Disordered" evidence="1">
    <location>
        <begin position="268"/>
        <end position="327"/>
    </location>
</feature>
<proteinExistence type="predicted"/>
<keyword evidence="3" id="KW-1185">Reference proteome</keyword>
<evidence type="ECO:0000313" key="2">
    <source>
        <dbReference type="EMBL" id="KAF2742367.1"/>
    </source>
</evidence>
<feature type="compositionally biased region" description="Low complexity" evidence="1">
    <location>
        <begin position="300"/>
        <end position="311"/>
    </location>
</feature>
<dbReference type="AlphaFoldDB" id="A0A6A6UZH3"/>
<organism evidence="2 3">
    <name type="scientific">Sporormia fimetaria CBS 119925</name>
    <dbReference type="NCBI Taxonomy" id="1340428"/>
    <lineage>
        <taxon>Eukaryota</taxon>
        <taxon>Fungi</taxon>
        <taxon>Dikarya</taxon>
        <taxon>Ascomycota</taxon>
        <taxon>Pezizomycotina</taxon>
        <taxon>Dothideomycetes</taxon>
        <taxon>Pleosporomycetidae</taxon>
        <taxon>Pleosporales</taxon>
        <taxon>Sporormiaceae</taxon>
        <taxon>Sporormia</taxon>
    </lineage>
</organism>
<name>A0A6A6UZH3_9PLEO</name>
<feature type="compositionally biased region" description="Polar residues" evidence="1">
    <location>
        <begin position="199"/>
        <end position="209"/>
    </location>
</feature>
<dbReference type="OrthoDB" id="3801446at2759"/>
<evidence type="ECO:0000256" key="1">
    <source>
        <dbReference type="SAM" id="MobiDB-lite"/>
    </source>
</evidence>